<organism evidence="2 3">
    <name type="scientific">Kitasatospora xanthocidica</name>
    <dbReference type="NCBI Taxonomy" id="83382"/>
    <lineage>
        <taxon>Bacteria</taxon>
        <taxon>Bacillati</taxon>
        <taxon>Actinomycetota</taxon>
        <taxon>Actinomycetes</taxon>
        <taxon>Kitasatosporales</taxon>
        <taxon>Streptomycetaceae</taxon>
        <taxon>Kitasatospora</taxon>
    </lineage>
</organism>
<feature type="compositionally biased region" description="Low complexity" evidence="1">
    <location>
        <begin position="498"/>
        <end position="512"/>
    </location>
</feature>
<gene>
    <name evidence="2" type="ORF">DR950_34490</name>
</gene>
<dbReference type="NCBIfam" id="TIGR01443">
    <property type="entry name" value="intein_Cterm"/>
    <property type="match status" value="1"/>
</dbReference>
<dbReference type="Proteomes" id="UP000263377">
    <property type="component" value="Unassembled WGS sequence"/>
</dbReference>
<dbReference type="InterPro" id="IPR030934">
    <property type="entry name" value="Intein_C"/>
</dbReference>
<dbReference type="CDD" id="cd00081">
    <property type="entry name" value="Hint"/>
    <property type="match status" value="1"/>
</dbReference>
<evidence type="ECO:0000313" key="2">
    <source>
        <dbReference type="EMBL" id="RGD62180.1"/>
    </source>
</evidence>
<dbReference type="SUPFAM" id="SSF51294">
    <property type="entry name" value="Hedgehog/intein (Hint) domain"/>
    <property type="match status" value="1"/>
</dbReference>
<evidence type="ECO:0008006" key="4">
    <source>
        <dbReference type="Google" id="ProtNLM"/>
    </source>
</evidence>
<feature type="region of interest" description="Disordered" evidence="1">
    <location>
        <begin position="565"/>
        <end position="592"/>
    </location>
</feature>
<proteinExistence type="predicted"/>
<dbReference type="InterPro" id="IPR005506">
    <property type="entry name" value="DUF312_ALF"/>
</dbReference>
<feature type="compositionally biased region" description="Basic and acidic residues" evidence="1">
    <location>
        <begin position="565"/>
        <end position="574"/>
    </location>
</feature>
<dbReference type="Pfam" id="PF07591">
    <property type="entry name" value="PT-HINT"/>
    <property type="match status" value="1"/>
</dbReference>
<feature type="compositionally biased region" description="Low complexity" evidence="1">
    <location>
        <begin position="575"/>
        <end position="586"/>
    </location>
</feature>
<feature type="region of interest" description="Disordered" evidence="1">
    <location>
        <begin position="498"/>
        <end position="525"/>
    </location>
</feature>
<dbReference type="CDD" id="cd20745">
    <property type="entry name" value="FIX_RhsA_AHH_HNH-like"/>
    <property type="match status" value="1"/>
</dbReference>
<dbReference type="InterPro" id="IPR036844">
    <property type="entry name" value="Hint_dom_sf"/>
</dbReference>
<dbReference type="EMBL" id="QVIG01000001">
    <property type="protein sequence ID" value="RGD62180.1"/>
    <property type="molecule type" value="Genomic_DNA"/>
</dbReference>
<evidence type="ECO:0000256" key="1">
    <source>
        <dbReference type="SAM" id="MobiDB-lite"/>
    </source>
</evidence>
<dbReference type="Gene3D" id="2.170.16.10">
    <property type="entry name" value="Hedgehog/Intein (Hint) domain"/>
    <property type="match status" value="1"/>
</dbReference>
<feature type="region of interest" description="Disordered" evidence="1">
    <location>
        <begin position="966"/>
        <end position="989"/>
    </location>
</feature>
<dbReference type="PANTHER" id="PTHR23242:SF9">
    <property type="entry name" value="TRANSCRIPTION FACTOR HOXA13"/>
    <property type="match status" value="1"/>
</dbReference>
<evidence type="ECO:0000313" key="3">
    <source>
        <dbReference type="Proteomes" id="UP000263377"/>
    </source>
</evidence>
<dbReference type="PANTHER" id="PTHR23242">
    <property type="entry name" value="TRANSCRIPTION FACTOR HOXA13"/>
    <property type="match status" value="1"/>
</dbReference>
<protein>
    <recommendedName>
        <fullName evidence="4">Intein C-terminal splicing domain-containing protein</fullName>
    </recommendedName>
</protein>
<feature type="region of interest" description="Disordered" evidence="1">
    <location>
        <begin position="899"/>
        <end position="920"/>
    </location>
</feature>
<keyword evidence="3" id="KW-1185">Reference proteome</keyword>
<comment type="caution">
    <text evidence="2">The sequence shown here is derived from an EMBL/GenBank/DDBJ whole genome shotgun (WGS) entry which is preliminary data.</text>
</comment>
<feature type="compositionally biased region" description="Basic and acidic residues" evidence="1">
    <location>
        <begin position="966"/>
        <end position="976"/>
    </location>
</feature>
<reference evidence="2 3" key="1">
    <citation type="submission" date="2018-08" db="EMBL/GenBank/DDBJ databases">
        <title>Diversity &amp; Physiological Properties of Lignin-Decomposing Actinobacteria from Soil.</title>
        <authorList>
            <person name="Roh S.G."/>
            <person name="Kim S.B."/>
        </authorList>
    </citation>
    <scope>NUCLEOTIDE SEQUENCE [LARGE SCALE GENOMIC DNA]</scope>
    <source>
        <strain evidence="2 3">MMS17-GH009</strain>
    </source>
</reference>
<accession>A0A373A3L6</accession>
<name>A0A373A3L6_9ACTN</name>
<sequence>MHHSISRSQGRGRGRPPLLGRLSLGLLPLALTAGLVGSGIQTASAVEPTDAQLQRSARDITVEAWLNGGPRVHELAEAVLAGSDQDVKRFVDNELAGAQHLDDLLAATQIEGVGGPKVREAAGKAIAGTADELHTFLRSGWQSALDADRRLWITRITDPAVGAGRNLQAAGDAALRSNTSDDLQRFLTEGQFPAKDADDRLKLVQILSSGGTNTQAAARAALNGSIQDVRDFLATGQYVAQSRDQERASIALLVQQAKDAGAQAAQEAAAAIEAKDKAVFEAQEAMKAAALAASETQQAGNDAARATEAANKAATAAERAGKAANTALSAARAANAGARAAAYAASNAAAAASGAQRAAAAARNSAAAAAGDATKAHDARVAADAADAAAKLVDAAKDTLVHADKALSDSQTAAGAALSAKGNADSAAGSAEQAGAYAASAGGQSAKAKQAAAATRRSAAEAGRAAAAAQQLAGEAATQSQAAAALLKSAGEHAAAAAQAARDAADHAGQSANAAQESTDHANAASGFAADAQTAVDRANAVQDLARRIEAEDLTNRTAVAVEKARQAKADETAKQTQTDQAAQDVQKARAEAERLAQLANQPGATPTQVATDGRKLAMVSRKISASWGNSAAVDALSGDDAAVFAYVKTGRREAEERDARDSVTAIHKNSDSEAVRTAAYTALQGNAAQLATFLTSGQYEAVAPENRLTITRLSDKAGPAVKASADAALRVNTPTALRDFLGKGLSDAQAADDRLTATRLEDAPATEPELKAAAKIALEGPVQDLRAFVAQGQYTAQQKDRLAALHVADIKGLIAQATAAAATAQKNAATAQAAAAIARNASNEANGYAAQAQASANTAAEHVAKAQAAADAAAADAARAAASAKTANAAKASANRDAASAVHSANRAEQSARQARSAATDAYSSAADARASAEAAGKDATAAQAAADDARANYQGKFDAEQKAEAVRLEAERQDAAAQAQATKEKQDSIAGIEEEIKKAKEDNETSNSIYRLVSETIHLTLDVIGGVGGVFAPGLADIADLVNCAYYAVEGRTTEAVESCIGAIPFIGDGAAVAKLAKWAKKFGSWGEKAVEFIQKLVRRVPPACKLNSFPAGTGVLMGDSSTRAIERVKIGDEVLATDPTTGQTGPRRVSATIYTPDDRDFTDISLGAGRSLTSTDHHPFWAENRKTWIDAVDLETGDELRDPAGQPRRIESVRHWNTLQGAYNLTVDEIHTYYVVAGDTSVLVHNTDGPPCLKVSASEVDDLFHRATYDSSHEQFLDHFKRHGEPLGWSQQQYFDAAKALAERMRKPGPKPGWDAHLKDVANHEDKLKGIEYSNASGEYLLITRDGKVISYHPPKPAAPTG</sequence>
<dbReference type="Pfam" id="PF03752">
    <property type="entry name" value="ALF"/>
    <property type="match status" value="5"/>
</dbReference>